<evidence type="ECO:0000256" key="1">
    <source>
        <dbReference type="SAM" id="Phobius"/>
    </source>
</evidence>
<dbReference type="Gene3D" id="1.10.3730.20">
    <property type="match status" value="1"/>
</dbReference>
<evidence type="ECO:0000313" key="4">
    <source>
        <dbReference type="Proteomes" id="UP000494245"/>
    </source>
</evidence>
<reference evidence="3 4" key="1">
    <citation type="submission" date="2020-04" db="EMBL/GenBank/DDBJ databases">
        <authorList>
            <consortium name="Desulfovibrio sp. FSS-1 genome sequencing consortium"/>
            <person name="Shimoshige H."/>
            <person name="Kobayashi H."/>
            <person name="Maekawa T."/>
        </authorList>
    </citation>
    <scope>NUCLEOTIDE SEQUENCE [LARGE SCALE GENOMIC DNA]</scope>
    <source>
        <strain evidence="3 4">SIID29052-01</strain>
    </source>
</reference>
<feature type="transmembrane region" description="Helical" evidence="1">
    <location>
        <begin position="154"/>
        <end position="170"/>
    </location>
</feature>
<dbReference type="Proteomes" id="UP000494245">
    <property type="component" value="Unassembled WGS sequence"/>
</dbReference>
<keyword evidence="1" id="KW-0812">Transmembrane</keyword>
<dbReference type="RefSeq" id="WP_173083591.1">
    <property type="nucleotide sequence ID" value="NZ_BLTE01000007.1"/>
</dbReference>
<dbReference type="Pfam" id="PF00892">
    <property type="entry name" value="EamA"/>
    <property type="match status" value="2"/>
</dbReference>
<reference evidence="3 4" key="2">
    <citation type="submission" date="2020-05" db="EMBL/GenBank/DDBJ databases">
        <title>Draft genome sequence of Desulfovibrio sp. strainFSS-1.</title>
        <authorList>
            <person name="Shimoshige H."/>
            <person name="Kobayashi H."/>
            <person name="Maekawa T."/>
        </authorList>
    </citation>
    <scope>NUCLEOTIDE SEQUENCE [LARGE SCALE GENOMIC DNA]</scope>
    <source>
        <strain evidence="3 4">SIID29052-01</strain>
    </source>
</reference>
<proteinExistence type="predicted"/>
<dbReference type="SUPFAM" id="SSF103481">
    <property type="entry name" value="Multidrug resistance efflux transporter EmrE"/>
    <property type="match status" value="2"/>
</dbReference>
<feature type="domain" description="EamA" evidence="2">
    <location>
        <begin position="1"/>
        <end position="132"/>
    </location>
</feature>
<dbReference type="AlphaFoldDB" id="A0A6V8LMV2"/>
<keyword evidence="1" id="KW-1133">Transmembrane helix</keyword>
<feature type="transmembrane region" description="Helical" evidence="1">
    <location>
        <begin position="182"/>
        <end position="203"/>
    </location>
</feature>
<feature type="transmembrane region" description="Helical" evidence="1">
    <location>
        <begin position="271"/>
        <end position="287"/>
    </location>
</feature>
<comment type="caution">
    <text evidence="3">The sequence shown here is derived from an EMBL/GenBank/DDBJ whole genome shotgun (WGS) entry which is preliminary data.</text>
</comment>
<dbReference type="PANTHER" id="PTHR22911:SF137">
    <property type="entry name" value="SOLUTE CARRIER FAMILY 35 MEMBER G2-RELATED"/>
    <property type="match status" value="1"/>
</dbReference>
<sequence>MWIVLMLVAALCQALKDLYLKRSVKGVEPVAVTWAYCLGTTLFLTVPVLAEPMPTLRPGFWTAIGVMGPLAALTLYLYVKALESSDLSLAAPMLTATPLFLLITSPLILGEFPDPAGIVGIACIVGGSYVLNLAKARRGSPLEPFRALMRDKGARLMLLVAFLWSVSANIDKVGLRNASPMFWILCAFGVTTAWLTPMVWRLSSRGFGQVRARPAELAAAGFLEAVTCWCQMQALTMAIVPYVISVKRMSAVFAVLLGWLVLREGNVRERLAGAALMVVGVFLIAFLG</sequence>
<name>A0A6V8LMV2_9BACT</name>
<gene>
    <name evidence="3" type="ORF">NNJEOMEG_01821</name>
</gene>
<keyword evidence="1" id="KW-0472">Membrane</keyword>
<evidence type="ECO:0000259" key="2">
    <source>
        <dbReference type="Pfam" id="PF00892"/>
    </source>
</evidence>
<dbReference type="InterPro" id="IPR000620">
    <property type="entry name" value="EamA_dom"/>
</dbReference>
<dbReference type="PANTHER" id="PTHR22911">
    <property type="entry name" value="ACYL-MALONYL CONDENSING ENZYME-RELATED"/>
    <property type="match status" value="1"/>
</dbReference>
<feature type="transmembrane region" description="Helical" evidence="1">
    <location>
        <begin position="240"/>
        <end position="262"/>
    </location>
</feature>
<protein>
    <recommendedName>
        <fullName evidence="2">EamA domain-containing protein</fullName>
    </recommendedName>
</protein>
<feature type="domain" description="EamA" evidence="2">
    <location>
        <begin position="153"/>
        <end position="285"/>
    </location>
</feature>
<evidence type="ECO:0000313" key="3">
    <source>
        <dbReference type="EMBL" id="GFK93983.1"/>
    </source>
</evidence>
<keyword evidence="4" id="KW-1185">Reference proteome</keyword>
<dbReference type="InterPro" id="IPR037185">
    <property type="entry name" value="EmrE-like"/>
</dbReference>
<dbReference type="GO" id="GO:0016020">
    <property type="term" value="C:membrane"/>
    <property type="evidence" value="ECO:0007669"/>
    <property type="project" value="InterPro"/>
</dbReference>
<feature type="transmembrane region" description="Helical" evidence="1">
    <location>
        <begin position="59"/>
        <end position="79"/>
    </location>
</feature>
<accession>A0A6V8LMV2</accession>
<feature type="transmembrane region" description="Helical" evidence="1">
    <location>
        <begin position="91"/>
        <end position="109"/>
    </location>
</feature>
<feature type="transmembrane region" description="Helical" evidence="1">
    <location>
        <begin position="115"/>
        <end position="134"/>
    </location>
</feature>
<organism evidence="3 4">
    <name type="scientific">Fundidesulfovibrio magnetotacticus</name>
    <dbReference type="NCBI Taxonomy" id="2730080"/>
    <lineage>
        <taxon>Bacteria</taxon>
        <taxon>Pseudomonadati</taxon>
        <taxon>Thermodesulfobacteriota</taxon>
        <taxon>Desulfovibrionia</taxon>
        <taxon>Desulfovibrionales</taxon>
        <taxon>Desulfovibrionaceae</taxon>
        <taxon>Fundidesulfovibrio</taxon>
    </lineage>
</organism>
<dbReference type="EMBL" id="BLTE01000007">
    <property type="protein sequence ID" value="GFK93983.1"/>
    <property type="molecule type" value="Genomic_DNA"/>
</dbReference>